<feature type="region of interest" description="Disordered" evidence="1">
    <location>
        <begin position="610"/>
        <end position="749"/>
    </location>
</feature>
<reference evidence="2" key="1">
    <citation type="submission" date="2022-08" db="EMBL/GenBank/DDBJ databases">
        <authorList>
            <consortium name="DOE Joint Genome Institute"/>
            <person name="Min B."/>
            <person name="Riley R."/>
            <person name="Sierra-Patev S."/>
            <person name="Naranjo-Ortiz M."/>
            <person name="Looney B."/>
            <person name="Konkel Z."/>
            <person name="Slot J.C."/>
            <person name="Sakamoto Y."/>
            <person name="Steenwyk J.L."/>
            <person name="Rokas A."/>
            <person name="Carro J."/>
            <person name="Camarero S."/>
            <person name="Ferreira P."/>
            <person name="Molpeceres G."/>
            <person name="Ruiz-Duenas F.J."/>
            <person name="Serrano A."/>
            <person name="Henrissat B."/>
            <person name="Drula E."/>
            <person name="Hughes K.W."/>
            <person name="Mata J.L."/>
            <person name="Ishikawa N.K."/>
            <person name="Vargas-Isla R."/>
            <person name="Ushijima S."/>
            <person name="Smith C.A."/>
            <person name="Ahrendt S."/>
            <person name="Andreopoulos W."/>
            <person name="He G."/>
            <person name="Labutti K."/>
            <person name="Lipzen A."/>
            <person name="Ng V."/>
            <person name="Sandor L."/>
            <person name="Barry K."/>
            <person name="Martinez A.T."/>
            <person name="Xiao Y."/>
            <person name="Gibbons J.G."/>
            <person name="Terashima K."/>
            <person name="Hibbett D.S."/>
            <person name="Grigoriev I.V."/>
        </authorList>
    </citation>
    <scope>NUCLEOTIDE SEQUENCE</scope>
    <source>
        <strain evidence="2">TFB7829</strain>
    </source>
</reference>
<feature type="compositionally biased region" description="Acidic residues" evidence="1">
    <location>
        <begin position="669"/>
        <end position="679"/>
    </location>
</feature>
<name>A0AA38Q1S8_9AGAR</name>
<evidence type="ECO:0000313" key="3">
    <source>
        <dbReference type="Proteomes" id="UP001163850"/>
    </source>
</evidence>
<dbReference type="AlphaFoldDB" id="A0AA38Q1S8"/>
<feature type="region of interest" description="Disordered" evidence="1">
    <location>
        <begin position="96"/>
        <end position="130"/>
    </location>
</feature>
<sequence>MYSPYLARGNLTSTSSLSEAFGTHSPSGTGNRHPSTSRIPSCLAPVAPQTPSPHAPRPAQRLDGQLLTSQLPSTFPRSQFRGSPPVLLPSTAQNIQDGRRAASSMSRTDSQSRSVSHHRNENLRGRSGAQRVSTDLTWESVQVHHPVDAFRLREDTLYASAKAASAPTSLKSPTAVDSSFLAQNPPQSTANSRLASLLNTPLPLTTPSPGLPPQLSPILIPNRNTVSTPATPANPTVSRTLQTIRAPPPHCLDEYSARSRASEEPASGSAVEGRPSPPPVPVVCPRMGTGEKELKKKTKNLALRNVVESLADYVDREIQRIGAEHKRSLLTVKKLMGVHRRFREKRKGSLYNAIMHKKAQELSLQSRQLKLAELHNAIAADEDLQDILNNPDGKEAQEALDELIEYQLAKFQGSRASAKANDNDIVKTWGGISYNAQNLSKRTSAATFGFVCSSKPGQNVTRQFFGNGPIEGFLMSKFGMSGADFVEAAEAYFILTASGQTANGASIKKMQKDITRLVRDGLRDLTGNPKLCMEWEHYEVLIVKQWGVKLEGWPEGVKMVTATSLHAAEVISVYQALHSRRCRWRKLDGKELYTVKKDIDSRIKRGDLVVPERRRGKKRSAEGSLEGSQKKKRARLGKKTGGVGKKNINGGRPKQLAGSDSDVAWSIGLEEELEEEGEEVQPPVERVGERGRPKPKPLAWSKRKVVLSDEEDDDEEDHEQEGKDKGKGKEVDIDREEEEDMEEEEELAENDDMDQFLGFDMEGSYKWYGVYYAVPASQLQVVYRPAWNCQEPRDMHYISWFDRYINQLYETDQMVISGVYKRVGTLL</sequence>
<organism evidence="2 3">
    <name type="scientific">Lentinula detonsa</name>
    <dbReference type="NCBI Taxonomy" id="2804962"/>
    <lineage>
        <taxon>Eukaryota</taxon>
        <taxon>Fungi</taxon>
        <taxon>Dikarya</taxon>
        <taxon>Basidiomycota</taxon>
        <taxon>Agaricomycotina</taxon>
        <taxon>Agaricomycetes</taxon>
        <taxon>Agaricomycetidae</taxon>
        <taxon>Agaricales</taxon>
        <taxon>Marasmiineae</taxon>
        <taxon>Omphalotaceae</taxon>
        <taxon>Lentinula</taxon>
    </lineage>
</organism>
<evidence type="ECO:0000256" key="1">
    <source>
        <dbReference type="SAM" id="MobiDB-lite"/>
    </source>
</evidence>
<dbReference type="Proteomes" id="UP001163850">
    <property type="component" value="Unassembled WGS sequence"/>
</dbReference>
<protein>
    <submittedName>
        <fullName evidence="2">Uncharacterized protein</fullName>
    </submittedName>
</protein>
<feature type="compositionally biased region" description="Acidic residues" evidence="1">
    <location>
        <begin position="708"/>
        <end position="719"/>
    </location>
</feature>
<feature type="compositionally biased region" description="Polar residues" evidence="1">
    <location>
        <begin position="72"/>
        <end position="81"/>
    </location>
</feature>
<feature type="region of interest" description="Disordered" evidence="1">
    <location>
        <begin position="72"/>
        <end position="91"/>
    </location>
</feature>
<comment type="caution">
    <text evidence="2">The sequence shown here is derived from an EMBL/GenBank/DDBJ whole genome shotgun (WGS) entry which is preliminary data.</text>
</comment>
<feature type="compositionally biased region" description="Basic and acidic residues" evidence="1">
    <location>
        <begin position="720"/>
        <end position="732"/>
    </location>
</feature>
<dbReference type="EMBL" id="MU801959">
    <property type="protein sequence ID" value="KAJ3985577.1"/>
    <property type="molecule type" value="Genomic_DNA"/>
</dbReference>
<gene>
    <name evidence="2" type="ORF">F5890DRAFT_1647613</name>
</gene>
<feature type="compositionally biased region" description="Low complexity" evidence="1">
    <location>
        <begin position="103"/>
        <end position="114"/>
    </location>
</feature>
<feature type="compositionally biased region" description="Polar residues" evidence="1">
    <location>
        <begin position="10"/>
        <end position="39"/>
    </location>
</feature>
<feature type="region of interest" description="Disordered" evidence="1">
    <location>
        <begin position="256"/>
        <end position="283"/>
    </location>
</feature>
<proteinExistence type="predicted"/>
<accession>A0AA38Q1S8</accession>
<evidence type="ECO:0000313" key="2">
    <source>
        <dbReference type="EMBL" id="KAJ3985577.1"/>
    </source>
</evidence>
<feature type="region of interest" description="Disordered" evidence="1">
    <location>
        <begin position="1"/>
        <end position="60"/>
    </location>
</feature>
<feature type="compositionally biased region" description="Acidic residues" evidence="1">
    <location>
        <begin position="733"/>
        <end position="749"/>
    </location>
</feature>